<dbReference type="Proteomes" id="UP000198210">
    <property type="component" value="Chromosome I"/>
</dbReference>
<dbReference type="SMART" id="SM00860">
    <property type="entry name" value="SMI1_KNR4"/>
    <property type="match status" value="1"/>
</dbReference>
<gene>
    <name evidence="2" type="ORF">GA0074704_4264</name>
</gene>
<evidence type="ECO:0000313" key="2">
    <source>
        <dbReference type="EMBL" id="SCG67181.1"/>
    </source>
</evidence>
<name>A0A1C5JA96_9ACTN</name>
<dbReference type="AlphaFoldDB" id="A0A1C5JA96"/>
<organism evidence="2 3">
    <name type="scientific">Micromonospora siamensis</name>
    <dbReference type="NCBI Taxonomy" id="299152"/>
    <lineage>
        <taxon>Bacteria</taxon>
        <taxon>Bacillati</taxon>
        <taxon>Actinomycetota</taxon>
        <taxon>Actinomycetes</taxon>
        <taxon>Micromonosporales</taxon>
        <taxon>Micromonosporaceae</taxon>
        <taxon>Micromonospora</taxon>
    </lineage>
</organism>
<evidence type="ECO:0000313" key="3">
    <source>
        <dbReference type="Proteomes" id="UP000198210"/>
    </source>
</evidence>
<feature type="domain" description="Knr4/Smi1-like" evidence="1">
    <location>
        <begin position="26"/>
        <end position="155"/>
    </location>
</feature>
<keyword evidence="3" id="KW-1185">Reference proteome</keyword>
<evidence type="ECO:0000259" key="1">
    <source>
        <dbReference type="SMART" id="SM00860"/>
    </source>
</evidence>
<dbReference type="InterPro" id="IPR037883">
    <property type="entry name" value="Knr4/Smi1-like_sf"/>
</dbReference>
<accession>A0A1C5JA96</accession>
<proteinExistence type="predicted"/>
<dbReference type="Pfam" id="PF09346">
    <property type="entry name" value="SMI1_KNR4"/>
    <property type="match status" value="1"/>
</dbReference>
<reference evidence="2 3" key="1">
    <citation type="submission" date="2016-06" db="EMBL/GenBank/DDBJ databases">
        <authorList>
            <person name="Kjaerup R.B."/>
            <person name="Dalgaard T.S."/>
            <person name="Juul-Madsen H.R."/>
        </authorList>
    </citation>
    <scope>NUCLEOTIDE SEQUENCE [LARGE SCALE GENOMIC DNA]</scope>
    <source>
        <strain evidence="2 3">DSM 45097</strain>
    </source>
</reference>
<dbReference type="SUPFAM" id="SSF160631">
    <property type="entry name" value="SMI1/KNR4-like"/>
    <property type="match status" value="1"/>
</dbReference>
<dbReference type="EMBL" id="LT607751">
    <property type="protein sequence ID" value="SCG67181.1"/>
    <property type="molecule type" value="Genomic_DNA"/>
</dbReference>
<sequence length="170" mass="18639">MTEAWFRIESWVEKYAPKSLSALGPPADPSAIHAGEAQLGLTFPPQSVESLRRHDGLTRWAMILPEAPPLGVSGIVEQHQDRMDIAEDVDGFASHAPGVEPWWHERWLPFGASDGGLQVIDRRAGPGHGRLGWAPHDNPGDFSEPWPTLCAYLTQVADALGVRGEVHPSW</sequence>
<protein>
    <submittedName>
        <fullName evidence="2">Cell wall assembly regulator SMI1</fullName>
    </submittedName>
</protein>
<dbReference type="InterPro" id="IPR018958">
    <property type="entry name" value="Knr4/Smi1-like_dom"/>
</dbReference>